<proteinExistence type="predicted"/>
<gene>
    <name evidence="1" type="ORF">llap_18033</name>
</gene>
<dbReference type="AlphaFoldDB" id="A0A2I0TCY6"/>
<keyword evidence="2" id="KW-1185">Reference proteome</keyword>
<name>A0A2I0TCY6_LIMLA</name>
<organism evidence="1 2">
    <name type="scientific">Limosa lapponica baueri</name>
    <dbReference type="NCBI Taxonomy" id="1758121"/>
    <lineage>
        <taxon>Eukaryota</taxon>
        <taxon>Metazoa</taxon>
        <taxon>Chordata</taxon>
        <taxon>Craniata</taxon>
        <taxon>Vertebrata</taxon>
        <taxon>Euteleostomi</taxon>
        <taxon>Archelosauria</taxon>
        <taxon>Archosauria</taxon>
        <taxon>Dinosauria</taxon>
        <taxon>Saurischia</taxon>
        <taxon>Theropoda</taxon>
        <taxon>Coelurosauria</taxon>
        <taxon>Aves</taxon>
        <taxon>Neognathae</taxon>
        <taxon>Neoaves</taxon>
        <taxon>Charadriiformes</taxon>
        <taxon>Scolopacidae</taxon>
        <taxon>Limosa</taxon>
    </lineage>
</organism>
<sequence>MVRASGDETGTIRAVSTMSDGANTMIEHDGTLESQLGTMVINTEEEEEEGTMKNNEVLGCEYDRGVSGL</sequence>
<protein>
    <submittedName>
        <fullName evidence="1">Uncharacterized protein</fullName>
    </submittedName>
</protein>
<dbReference type="Proteomes" id="UP000233556">
    <property type="component" value="Unassembled WGS sequence"/>
</dbReference>
<accession>A0A2I0TCY6</accession>
<evidence type="ECO:0000313" key="1">
    <source>
        <dbReference type="EMBL" id="PKU31663.1"/>
    </source>
</evidence>
<evidence type="ECO:0000313" key="2">
    <source>
        <dbReference type="Proteomes" id="UP000233556"/>
    </source>
</evidence>
<dbReference type="EMBL" id="KZ512452">
    <property type="protein sequence ID" value="PKU31663.1"/>
    <property type="molecule type" value="Genomic_DNA"/>
</dbReference>
<dbReference type="OrthoDB" id="8693905at2759"/>
<reference evidence="2" key="2">
    <citation type="submission" date="2017-12" db="EMBL/GenBank/DDBJ databases">
        <title>Genome sequence of the Bar-tailed Godwit (Limosa lapponica baueri).</title>
        <authorList>
            <person name="Lima N.C.B."/>
            <person name="Parody-Merino A.M."/>
            <person name="Battley P.F."/>
            <person name="Fidler A.E."/>
            <person name="Prosdocimi F."/>
        </authorList>
    </citation>
    <scope>NUCLEOTIDE SEQUENCE [LARGE SCALE GENOMIC DNA]</scope>
</reference>
<reference evidence="2" key="1">
    <citation type="submission" date="2017-11" db="EMBL/GenBank/DDBJ databases">
        <authorList>
            <person name="Lima N.C."/>
            <person name="Parody-Merino A.M."/>
            <person name="Battley P.F."/>
            <person name="Fidler A.E."/>
            <person name="Prosdocimi F."/>
        </authorList>
    </citation>
    <scope>NUCLEOTIDE SEQUENCE [LARGE SCALE GENOMIC DNA]</scope>
</reference>